<name>U6L3A4_EIMTE</name>
<feature type="domain" description="Fe2OG dioxygenase" evidence="3">
    <location>
        <begin position="215"/>
        <end position="317"/>
    </location>
</feature>
<reference evidence="4" key="2">
    <citation type="submission" date="2013-10" db="EMBL/GenBank/DDBJ databases">
        <authorList>
            <person name="Aslett M."/>
        </authorList>
    </citation>
    <scope>NUCLEOTIDE SEQUENCE [LARGE SCALE GENOMIC DNA]</scope>
    <source>
        <strain evidence="4">Houghton</strain>
    </source>
</reference>
<keyword evidence="1" id="KW-0408">Iron</keyword>
<accession>U6L3A4</accession>
<keyword evidence="1" id="KW-0479">Metal-binding</keyword>
<evidence type="ECO:0000256" key="2">
    <source>
        <dbReference type="SAM" id="MobiDB-lite"/>
    </source>
</evidence>
<organism evidence="4 5">
    <name type="scientific">Eimeria tenella</name>
    <name type="common">Coccidian parasite</name>
    <dbReference type="NCBI Taxonomy" id="5802"/>
    <lineage>
        <taxon>Eukaryota</taxon>
        <taxon>Sar</taxon>
        <taxon>Alveolata</taxon>
        <taxon>Apicomplexa</taxon>
        <taxon>Conoidasida</taxon>
        <taxon>Coccidia</taxon>
        <taxon>Eucoccidiorida</taxon>
        <taxon>Eimeriorina</taxon>
        <taxon>Eimeriidae</taxon>
        <taxon>Eimeria</taxon>
    </lineage>
</organism>
<dbReference type="GO" id="GO:0046872">
    <property type="term" value="F:metal ion binding"/>
    <property type="evidence" value="ECO:0007669"/>
    <property type="project" value="UniProtKB-KW"/>
</dbReference>
<dbReference type="RefSeq" id="XP_013233834.1">
    <property type="nucleotide sequence ID" value="XM_013378380.1"/>
</dbReference>
<reference evidence="4" key="1">
    <citation type="submission" date="2013-10" db="EMBL/GenBank/DDBJ databases">
        <title>Genomic analysis of the causative agents of coccidiosis in chickens.</title>
        <authorList>
            <person name="Reid A.J."/>
            <person name="Blake D."/>
            <person name="Billington K."/>
            <person name="Browne H."/>
            <person name="Dunn M."/>
            <person name="Hung S."/>
            <person name="Kawahara F."/>
            <person name="Miranda-Saavedra D."/>
            <person name="Mourier T."/>
            <person name="Nagra H."/>
            <person name="Otto T.D."/>
            <person name="Rawlings N."/>
            <person name="Sanchez A."/>
            <person name="Sanders M."/>
            <person name="Subramaniam C."/>
            <person name="Tay Y."/>
            <person name="Dear P."/>
            <person name="Doerig C."/>
            <person name="Gruber A."/>
            <person name="Parkinson J."/>
            <person name="Shirley M."/>
            <person name="Wan K.L."/>
            <person name="Berriman M."/>
            <person name="Tomley F."/>
            <person name="Pain A."/>
        </authorList>
    </citation>
    <scope>NUCLEOTIDE SEQUENCE [LARGE SCALE GENOMIC DNA]</scope>
    <source>
        <strain evidence="4">Houghton</strain>
    </source>
</reference>
<feature type="region of interest" description="Disordered" evidence="2">
    <location>
        <begin position="1"/>
        <end position="33"/>
    </location>
</feature>
<feature type="compositionally biased region" description="Low complexity" evidence="2">
    <location>
        <begin position="116"/>
        <end position="174"/>
    </location>
</feature>
<evidence type="ECO:0000313" key="5">
    <source>
        <dbReference type="Proteomes" id="UP000030747"/>
    </source>
</evidence>
<dbReference type="PANTHER" id="PTHR42256">
    <property type="entry name" value="OXOGLUTARATE/IRON-DEPENDENT DIOXYGENASE"/>
    <property type="match status" value="1"/>
</dbReference>
<proteinExistence type="inferred from homology"/>
<dbReference type="OMA" id="SYFDVEV"/>
<dbReference type="GeneID" id="25251024"/>
<dbReference type="InterPro" id="IPR037151">
    <property type="entry name" value="AlkB-like_sf"/>
</dbReference>
<dbReference type="Proteomes" id="UP000030747">
    <property type="component" value="Unassembled WGS sequence"/>
</dbReference>
<evidence type="ECO:0000313" key="4">
    <source>
        <dbReference type="EMBL" id="CDJ43084.1"/>
    </source>
</evidence>
<sequence>MKGRWRKDKRPAAEKSNGAGSLTGGSAGQQAPNNILAGFRFSGTVDKAAEQQRECYESAHASLVRSQFAMCDGETHDDFMKALTGGSIYVPAFFNASESEAIFNALMKELSDYANEQQQTQATETPEAAEADAAAASGPAAAASGPAAAASGPAAAANGPAAAANGPAAAANGPEAALSGAGVCRWSRHLKHENPEGFPTFQKVVQRISSYFDLEIFATRMNIYPDGSHWKPHHHDSHAYSSERNQAEDFTVGASFGAQRALEFAHVKSGIKFRFPQTSGSIFSFNSFVNKTFTHGVPAEPTASVGPRISIIVWGRRRSLNKLNACASELKQ</sequence>
<evidence type="ECO:0000259" key="3">
    <source>
        <dbReference type="PROSITE" id="PS51471"/>
    </source>
</evidence>
<dbReference type="Gene3D" id="2.60.120.590">
    <property type="entry name" value="Alpha-ketoglutarate-dependent dioxygenase AlkB-like"/>
    <property type="match status" value="1"/>
</dbReference>
<dbReference type="InterPro" id="IPR005123">
    <property type="entry name" value="Oxoglu/Fe-dep_dioxygenase_dom"/>
</dbReference>
<dbReference type="VEuPathDB" id="ToxoDB:ETH2_1008600"/>
<keyword evidence="5" id="KW-1185">Reference proteome</keyword>
<dbReference type="OrthoDB" id="411779at2759"/>
<dbReference type="EMBL" id="HG675750">
    <property type="protein sequence ID" value="CDJ43084.1"/>
    <property type="molecule type" value="Genomic_DNA"/>
</dbReference>
<dbReference type="GO" id="GO:0016491">
    <property type="term" value="F:oxidoreductase activity"/>
    <property type="evidence" value="ECO:0007669"/>
    <property type="project" value="UniProtKB-KW"/>
</dbReference>
<gene>
    <name evidence="4" type="ORF">ETH_00009115</name>
</gene>
<dbReference type="SUPFAM" id="SSF51197">
    <property type="entry name" value="Clavaminate synthase-like"/>
    <property type="match status" value="1"/>
</dbReference>
<feature type="region of interest" description="Disordered" evidence="2">
    <location>
        <begin position="115"/>
        <end position="174"/>
    </location>
</feature>
<dbReference type="PROSITE" id="PS51471">
    <property type="entry name" value="FE2OG_OXY"/>
    <property type="match status" value="1"/>
</dbReference>
<dbReference type="PANTHER" id="PTHR42256:SF1">
    <property type="entry name" value="FE2OG DIOXYGENASE DOMAIN-CONTAINING PROTEIN"/>
    <property type="match status" value="1"/>
</dbReference>
<evidence type="ECO:0000256" key="1">
    <source>
        <dbReference type="RuleBase" id="RU003682"/>
    </source>
</evidence>
<dbReference type="VEuPathDB" id="ToxoDB:ETH_00009115"/>
<keyword evidence="1" id="KW-0560">Oxidoreductase</keyword>
<dbReference type="AlphaFoldDB" id="U6L3A4"/>
<protein>
    <recommendedName>
        <fullName evidence="3">Fe2OG dioxygenase domain-containing protein</fullName>
    </recommendedName>
</protein>
<comment type="similarity">
    <text evidence="1">Belongs to the iron/ascorbate-dependent oxidoreductase family.</text>
</comment>